<reference evidence="1" key="1">
    <citation type="journal article" date="2023" name="IMA Fungus">
        <title>Comparative genomic study of the Penicillium genus elucidates a diverse pangenome and 15 lateral gene transfer events.</title>
        <authorList>
            <person name="Petersen C."/>
            <person name="Sorensen T."/>
            <person name="Nielsen M.R."/>
            <person name="Sondergaard T.E."/>
            <person name="Sorensen J.L."/>
            <person name="Fitzpatrick D.A."/>
            <person name="Frisvad J.C."/>
            <person name="Nielsen K.L."/>
        </authorList>
    </citation>
    <scope>NUCLEOTIDE SEQUENCE</scope>
    <source>
        <strain evidence="1">IBT 15450</strain>
    </source>
</reference>
<evidence type="ECO:0000313" key="2">
    <source>
        <dbReference type="Proteomes" id="UP001219568"/>
    </source>
</evidence>
<dbReference type="EMBL" id="JAQJZL010000009">
    <property type="protein sequence ID" value="KAJ6038246.1"/>
    <property type="molecule type" value="Genomic_DNA"/>
</dbReference>
<evidence type="ECO:0000313" key="1">
    <source>
        <dbReference type="EMBL" id="KAJ6038246.1"/>
    </source>
</evidence>
<reference evidence="1" key="2">
    <citation type="submission" date="2023-01" db="EMBL/GenBank/DDBJ databases">
        <authorList>
            <person name="Petersen C."/>
        </authorList>
    </citation>
    <scope>NUCLEOTIDE SEQUENCE</scope>
    <source>
        <strain evidence="1">IBT 15450</strain>
    </source>
</reference>
<dbReference type="AlphaFoldDB" id="A0AAD6I931"/>
<keyword evidence="2" id="KW-1185">Reference proteome</keyword>
<sequence>MTSLLRSNVEQALGKELLLPANIAENACHYDINIPNQAEDNLGTGAGGIGTDPSPHSRFIELETRISENSVAIDAIKRQLGSFATRLGASHSDYTCPVSYDTPTTTIQLANTSPRGTTFSRLQDTMPMSIPLGNGLTSEDLLRTANIHIFLGEFPKKMFLKTEQTRKPEELSLRHDTWPDISAISLHDSITNQLVGLYFAVVNPRHPILDQGAFEVTCNSIEPQGAVGPKVALALMVLALASISRSSPDDIKNGKPSGAEFSRPAIQFLLREWASYCETNIHLCQALFLAASWCESRNEGISQDLVRLCWAIFLVECDILAEYDLPRSGIENVVEMLSYPECGPSHDSQDLFWLANLSARRLMNRVHYIIYNTASSDAKDHGGHILDRLFDSENANILVAASAELNNQLYLWWDLLPSSIKPELDDRDPKANQGDLLLRYWACGDIIYRPFLYKVCSMPQGWIPDEALIGPALSCIHHCRKFLQLVASLMKLPSPFTTINLHS</sequence>
<accession>A0AAD6I931</accession>
<dbReference type="InterPro" id="IPR053181">
    <property type="entry name" value="EcdB-like_regulator"/>
</dbReference>
<name>A0AAD6I931_PENCN</name>
<evidence type="ECO:0008006" key="3">
    <source>
        <dbReference type="Google" id="ProtNLM"/>
    </source>
</evidence>
<organism evidence="1 2">
    <name type="scientific">Penicillium canescens</name>
    <dbReference type="NCBI Taxonomy" id="5083"/>
    <lineage>
        <taxon>Eukaryota</taxon>
        <taxon>Fungi</taxon>
        <taxon>Dikarya</taxon>
        <taxon>Ascomycota</taxon>
        <taxon>Pezizomycotina</taxon>
        <taxon>Eurotiomycetes</taxon>
        <taxon>Eurotiomycetidae</taxon>
        <taxon>Eurotiales</taxon>
        <taxon>Aspergillaceae</taxon>
        <taxon>Penicillium</taxon>
    </lineage>
</organism>
<dbReference type="CDD" id="cd12148">
    <property type="entry name" value="fungal_TF_MHR"/>
    <property type="match status" value="1"/>
</dbReference>
<gene>
    <name evidence="1" type="ORF">N7460_008017</name>
</gene>
<dbReference type="PANTHER" id="PTHR47785">
    <property type="entry name" value="ZN(II)2CYS6 TRANSCRIPTION FACTOR (EUROFUNG)-RELATED-RELATED"/>
    <property type="match status" value="1"/>
</dbReference>
<proteinExistence type="predicted"/>
<comment type="caution">
    <text evidence="1">The sequence shown here is derived from an EMBL/GenBank/DDBJ whole genome shotgun (WGS) entry which is preliminary data.</text>
</comment>
<protein>
    <recommendedName>
        <fullName evidence="3">Transcription factor domain-containing protein</fullName>
    </recommendedName>
</protein>
<dbReference type="PANTHER" id="PTHR47785:SF1">
    <property type="entry name" value="TRANSCRIPTION FACTOR, PUTATIVE (AFU_ORTHOLOGUE AFUA_5G14530)-RELATED"/>
    <property type="match status" value="1"/>
</dbReference>
<dbReference type="Proteomes" id="UP001219568">
    <property type="component" value="Unassembled WGS sequence"/>
</dbReference>